<name>A0A4Y2L162_ARAVE</name>
<evidence type="ECO:0000256" key="1">
    <source>
        <dbReference type="SAM" id="MobiDB-lite"/>
    </source>
</evidence>
<proteinExistence type="predicted"/>
<comment type="caution">
    <text evidence="2">The sequence shown here is derived from an EMBL/GenBank/DDBJ whole genome shotgun (WGS) entry which is preliminary data.</text>
</comment>
<dbReference type="Proteomes" id="UP000499080">
    <property type="component" value="Unassembled WGS sequence"/>
</dbReference>
<sequence length="120" mass="13442">MGFLGRTSSKGFELTRSPPSPSKKKGIKDKVVNNCSNQQVERLRRRSGNSEQSDEHSTSASTTRKRYGIASSSSARAEPKGREKCDTYDSFVCFICTIRLFRLPDDDKRFTYAPGRPSPT</sequence>
<dbReference type="EMBL" id="BGPR01005171">
    <property type="protein sequence ID" value="GBN07597.1"/>
    <property type="molecule type" value="Genomic_DNA"/>
</dbReference>
<reference evidence="2 3" key="1">
    <citation type="journal article" date="2019" name="Sci. Rep.">
        <title>Orb-weaving spider Araneus ventricosus genome elucidates the spidroin gene catalogue.</title>
        <authorList>
            <person name="Kono N."/>
            <person name="Nakamura H."/>
            <person name="Ohtoshi R."/>
            <person name="Moran D.A.P."/>
            <person name="Shinohara A."/>
            <person name="Yoshida Y."/>
            <person name="Fujiwara M."/>
            <person name="Mori M."/>
            <person name="Tomita M."/>
            <person name="Arakawa K."/>
        </authorList>
    </citation>
    <scope>NUCLEOTIDE SEQUENCE [LARGE SCALE GENOMIC DNA]</scope>
</reference>
<organism evidence="2 3">
    <name type="scientific">Araneus ventricosus</name>
    <name type="common">Orbweaver spider</name>
    <name type="synonym">Epeira ventricosa</name>
    <dbReference type="NCBI Taxonomy" id="182803"/>
    <lineage>
        <taxon>Eukaryota</taxon>
        <taxon>Metazoa</taxon>
        <taxon>Ecdysozoa</taxon>
        <taxon>Arthropoda</taxon>
        <taxon>Chelicerata</taxon>
        <taxon>Arachnida</taxon>
        <taxon>Araneae</taxon>
        <taxon>Araneomorphae</taxon>
        <taxon>Entelegynae</taxon>
        <taxon>Araneoidea</taxon>
        <taxon>Araneidae</taxon>
        <taxon>Araneus</taxon>
    </lineage>
</organism>
<feature type="region of interest" description="Disordered" evidence="1">
    <location>
        <begin position="1"/>
        <end position="83"/>
    </location>
</feature>
<evidence type="ECO:0000313" key="3">
    <source>
        <dbReference type="Proteomes" id="UP000499080"/>
    </source>
</evidence>
<keyword evidence="3" id="KW-1185">Reference proteome</keyword>
<feature type="compositionally biased region" description="Polar residues" evidence="1">
    <location>
        <begin position="1"/>
        <end position="10"/>
    </location>
</feature>
<gene>
    <name evidence="2" type="ORF">AVEN_260996_1</name>
</gene>
<accession>A0A4Y2L162</accession>
<dbReference type="AlphaFoldDB" id="A0A4Y2L162"/>
<protein>
    <submittedName>
        <fullName evidence="2">Uncharacterized protein</fullName>
    </submittedName>
</protein>
<evidence type="ECO:0000313" key="2">
    <source>
        <dbReference type="EMBL" id="GBN07597.1"/>
    </source>
</evidence>